<feature type="compositionally biased region" description="Basic and acidic residues" evidence="1">
    <location>
        <begin position="23"/>
        <end position="32"/>
    </location>
</feature>
<evidence type="ECO:0000313" key="4">
    <source>
        <dbReference type="Proteomes" id="UP001321760"/>
    </source>
</evidence>
<reference evidence="3" key="2">
    <citation type="submission" date="2023-05" db="EMBL/GenBank/DDBJ databases">
        <authorList>
            <consortium name="Lawrence Berkeley National Laboratory"/>
            <person name="Steindorff A."/>
            <person name="Hensen N."/>
            <person name="Bonometti L."/>
            <person name="Westerberg I."/>
            <person name="Brannstrom I.O."/>
            <person name="Guillou S."/>
            <person name="Cros-Aarteil S."/>
            <person name="Calhoun S."/>
            <person name="Haridas S."/>
            <person name="Kuo A."/>
            <person name="Mondo S."/>
            <person name="Pangilinan J."/>
            <person name="Riley R."/>
            <person name="Labutti K."/>
            <person name="Andreopoulos B."/>
            <person name="Lipzen A."/>
            <person name="Chen C."/>
            <person name="Yanf M."/>
            <person name="Daum C."/>
            <person name="Ng V."/>
            <person name="Clum A."/>
            <person name="Ohm R."/>
            <person name="Martin F."/>
            <person name="Silar P."/>
            <person name="Natvig D."/>
            <person name="Lalanne C."/>
            <person name="Gautier V."/>
            <person name="Ament-Velasquez S.L."/>
            <person name="Kruys A."/>
            <person name="Hutchinson M.I."/>
            <person name="Powell A.J."/>
            <person name="Barry K."/>
            <person name="Miller A.N."/>
            <person name="Grigoriev I.V."/>
            <person name="Debuchy R."/>
            <person name="Gladieux P."/>
            <person name="Thoren M.H."/>
            <person name="Johannesson H."/>
        </authorList>
    </citation>
    <scope>NUCLEOTIDE SEQUENCE</scope>
    <source>
        <strain evidence="3">PSN243</strain>
    </source>
</reference>
<dbReference type="SUPFAM" id="SSF69318">
    <property type="entry name" value="Integrin alpha N-terminal domain"/>
    <property type="match status" value="1"/>
</dbReference>
<sequence>MGSEFGLGDSDVCFCPRRPDLAALDREKRQPGDGEPVAFPPPDMPGLNDGISDPSAIPPDTSIRKARMDAITHREGEIKLYVVLVNFKDVRTLKHDDVNRFKQLFFSKQPGSVWHYYNEASNGRVDIVGKVVGPFDLPEEMRHYANGVSGSFKQEGDPDTRKMAADAASLVQTSRDADLRAYAGPDKKIGGFVIVHAGGGAESIANKTLMENSIWSCKWNLVRTADLSERKDRSVLLETFMTIPENAKLGVTVHELGHLLFGWPDFYAPPPPDPKKPRPRPKFPQEDVGHWCVMGCGSWATKTWATRNILERRGEWPAHPSAWCKYKSGWIDAVPDKENQRIVLKEVKKSNQARRLWTKGEWGPEYLLLENRARTGYDAGLPNDGLLIWRVCEDDVRHHSEDEPMLSLIRGHGAFVKGEDEQGDEGDPFPGASNTTSHIFKIPKNATSYDSAKTWLEVRNITAPDPTDDGAIGLSIAVVKPFQPVDPGRMPRSIIDGGAGPAAAGTELMGLAFDFGSSGKLDHLVFYRPGTGCIWITRSNPDGTFTQTDRLLAFDYTSSGKLDHLVAYRPGSGAFWVLKPDEGGKFKALVHIGAPGDGVGGYNLKSEDDRIIAFDYNSTGFQDHLALYRPGTGIFWILRNNGNGTFSPVYQQGNPGNLQGVSGHGIGGYDLVKREDRVFAFDYEKRGKADHLCIYRPGRGTFMIMKNVDGGTFKRVYNSEIDPSQNTDRGNGIGGYNLLDPADSNDYIALYRPGKGAIWVVGRNDDDNKWEPVFAEGAPGIGLPDFPLNNAKDTMFAFDYKSTGSVDCLVGYRSDSTDGALAFVEHP</sequence>
<gene>
    <name evidence="3" type="ORF">QBC34DRAFT_493956</name>
</gene>
<dbReference type="GO" id="GO:0008233">
    <property type="term" value="F:peptidase activity"/>
    <property type="evidence" value="ECO:0007669"/>
    <property type="project" value="InterPro"/>
</dbReference>
<reference evidence="3" key="1">
    <citation type="journal article" date="2023" name="Mol. Phylogenet. Evol.">
        <title>Genome-scale phylogeny and comparative genomics of the fungal order Sordariales.</title>
        <authorList>
            <person name="Hensen N."/>
            <person name="Bonometti L."/>
            <person name="Westerberg I."/>
            <person name="Brannstrom I.O."/>
            <person name="Guillou S."/>
            <person name="Cros-Aarteil S."/>
            <person name="Calhoun S."/>
            <person name="Haridas S."/>
            <person name="Kuo A."/>
            <person name="Mondo S."/>
            <person name="Pangilinan J."/>
            <person name="Riley R."/>
            <person name="LaButti K."/>
            <person name="Andreopoulos B."/>
            <person name="Lipzen A."/>
            <person name="Chen C."/>
            <person name="Yan M."/>
            <person name="Daum C."/>
            <person name="Ng V."/>
            <person name="Clum A."/>
            <person name="Steindorff A."/>
            <person name="Ohm R.A."/>
            <person name="Martin F."/>
            <person name="Silar P."/>
            <person name="Natvig D.O."/>
            <person name="Lalanne C."/>
            <person name="Gautier V."/>
            <person name="Ament-Velasquez S.L."/>
            <person name="Kruys A."/>
            <person name="Hutchinson M.I."/>
            <person name="Powell A.J."/>
            <person name="Barry K."/>
            <person name="Miller A.N."/>
            <person name="Grigoriev I.V."/>
            <person name="Debuchy R."/>
            <person name="Gladieux P."/>
            <person name="Hiltunen Thoren M."/>
            <person name="Johannesson H."/>
        </authorList>
    </citation>
    <scope>NUCLEOTIDE SEQUENCE</scope>
    <source>
        <strain evidence="3">PSN243</strain>
    </source>
</reference>
<proteinExistence type="predicted"/>
<dbReference type="PANTHER" id="PTHR41775">
    <property type="entry name" value="SECRETED PROTEIN-RELATED"/>
    <property type="match status" value="1"/>
</dbReference>
<organism evidence="3 4">
    <name type="scientific">Podospora aff. communis PSN243</name>
    <dbReference type="NCBI Taxonomy" id="3040156"/>
    <lineage>
        <taxon>Eukaryota</taxon>
        <taxon>Fungi</taxon>
        <taxon>Dikarya</taxon>
        <taxon>Ascomycota</taxon>
        <taxon>Pezizomycotina</taxon>
        <taxon>Sordariomycetes</taxon>
        <taxon>Sordariomycetidae</taxon>
        <taxon>Sordariales</taxon>
        <taxon>Podosporaceae</taxon>
        <taxon>Podospora</taxon>
    </lineage>
</organism>
<name>A0AAV9GS41_9PEZI</name>
<feature type="region of interest" description="Disordered" evidence="1">
    <location>
        <begin position="23"/>
        <end position="57"/>
    </location>
</feature>
<dbReference type="Proteomes" id="UP001321760">
    <property type="component" value="Unassembled WGS sequence"/>
</dbReference>
<protein>
    <recommendedName>
        <fullName evidence="2">Peptidase M6-like domain-containing protein</fullName>
    </recommendedName>
</protein>
<evidence type="ECO:0000313" key="3">
    <source>
        <dbReference type="EMBL" id="KAK4450277.1"/>
    </source>
</evidence>
<dbReference type="Pfam" id="PF05547">
    <property type="entry name" value="Peptidase_M6"/>
    <property type="match status" value="1"/>
</dbReference>
<dbReference type="InterPro" id="IPR008757">
    <property type="entry name" value="Peptidase_M6-like_domain"/>
</dbReference>
<dbReference type="PANTHER" id="PTHR41775:SF1">
    <property type="entry name" value="PEPTIDASE M6-LIKE DOMAIN-CONTAINING PROTEIN"/>
    <property type="match status" value="1"/>
</dbReference>
<keyword evidence="4" id="KW-1185">Reference proteome</keyword>
<dbReference type="InterPro" id="IPR028994">
    <property type="entry name" value="Integrin_alpha_N"/>
</dbReference>
<evidence type="ECO:0000259" key="2">
    <source>
        <dbReference type="Pfam" id="PF05547"/>
    </source>
</evidence>
<feature type="domain" description="Peptidase M6-like" evidence="2">
    <location>
        <begin position="108"/>
        <end position="307"/>
    </location>
</feature>
<dbReference type="NCBIfam" id="TIGR03296">
    <property type="entry name" value="M6dom_TIGR03296"/>
    <property type="match status" value="1"/>
</dbReference>
<comment type="caution">
    <text evidence="3">The sequence shown here is derived from an EMBL/GenBank/DDBJ whole genome shotgun (WGS) entry which is preliminary data.</text>
</comment>
<dbReference type="EMBL" id="MU865933">
    <property type="protein sequence ID" value="KAK4450277.1"/>
    <property type="molecule type" value="Genomic_DNA"/>
</dbReference>
<dbReference type="GO" id="GO:0006508">
    <property type="term" value="P:proteolysis"/>
    <property type="evidence" value="ECO:0007669"/>
    <property type="project" value="InterPro"/>
</dbReference>
<accession>A0AAV9GS41</accession>
<evidence type="ECO:0000256" key="1">
    <source>
        <dbReference type="SAM" id="MobiDB-lite"/>
    </source>
</evidence>
<dbReference type="AlphaFoldDB" id="A0AAV9GS41"/>